<keyword evidence="4" id="KW-1003">Cell membrane</keyword>
<evidence type="ECO:0000259" key="9">
    <source>
        <dbReference type="PROSITE" id="PS50893"/>
    </source>
</evidence>
<keyword evidence="8" id="KW-0472">Membrane</keyword>
<dbReference type="PANTHER" id="PTHR43875">
    <property type="entry name" value="MALTODEXTRIN IMPORT ATP-BINDING PROTEIN MSMX"/>
    <property type="match status" value="1"/>
</dbReference>
<gene>
    <name evidence="10" type="primary">ugpC</name>
    <name evidence="10" type="ORF">HY834_11955</name>
</gene>
<dbReference type="Gene3D" id="3.40.50.300">
    <property type="entry name" value="P-loop containing nucleotide triphosphate hydrolases"/>
    <property type="match status" value="1"/>
</dbReference>
<evidence type="ECO:0000256" key="3">
    <source>
        <dbReference type="ARBA" id="ARBA00022448"/>
    </source>
</evidence>
<evidence type="ECO:0000256" key="4">
    <source>
        <dbReference type="ARBA" id="ARBA00022475"/>
    </source>
</evidence>
<dbReference type="Pfam" id="PF00005">
    <property type="entry name" value="ABC_tran"/>
    <property type="match status" value="1"/>
</dbReference>
<dbReference type="Gene3D" id="2.40.50.140">
    <property type="entry name" value="Nucleic acid-binding proteins"/>
    <property type="match status" value="1"/>
</dbReference>
<dbReference type="SUPFAM" id="SSF52540">
    <property type="entry name" value="P-loop containing nucleoside triphosphate hydrolases"/>
    <property type="match status" value="1"/>
</dbReference>
<keyword evidence="6 10" id="KW-0067">ATP-binding</keyword>
<keyword evidence="3" id="KW-0813">Transport</keyword>
<dbReference type="CDD" id="cd03301">
    <property type="entry name" value="ABC_MalK_N"/>
    <property type="match status" value="1"/>
</dbReference>
<evidence type="ECO:0000256" key="8">
    <source>
        <dbReference type="ARBA" id="ARBA00023136"/>
    </source>
</evidence>
<sequence length="387" mass="41811">MGSITLKGVGKVYAGNTVAVNNVDLEVKDGEFVVFVGPSGCGKSTLLRMIAGLETITSGEITIDGQVMNDVSPRDRDIAMVFQSYALYPQMTVRENIAFALELRKFSRDEIKRRVDEAARILDLSELMDRKPRQLSGGQRQRVAMGRAIVRNPAAFLLDEPLSNLDAKLRVQLRAELGRLHARLGVTTIHVTHDQVEAMTLGSRVAVFSRGTLQQYDTPHALYHAPANIFVAGFIGSPAMNFLEASVVGGGASLTLALGPTRLTVVPRSGGKELSVGDRVIVGVRPEHLDWQPAGGSGLPARVELVEHLEPESFIAVTPADRSVVIRTADDFIRGAAIDPAEEIRLEERMLAVRVPASRVPPPKTEISLVIDAARVQLFDSATGAAI</sequence>
<dbReference type="GO" id="GO:0008643">
    <property type="term" value="P:carbohydrate transport"/>
    <property type="evidence" value="ECO:0007669"/>
    <property type="project" value="InterPro"/>
</dbReference>
<dbReference type="NCBIfam" id="NF008653">
    <property type="entry name" value="PRK11650.1"/>
    <property type="match status" value="1"/>
</dbReference>
<reference evidence="10" key="1">
    <citation type="submission" date="2020-07" db="EMBL/GenBank/DDBJ databases">
        <title>Huge and variable diversity of episymbiotic CPR bacteria and DPANN archaea in groundwater ecosystems.</title>
        <authorList>
            <person name="He C.Y."/>
            <person name="Keren R."/>
            <person name="Whittaker M."/>
            <person name="Farag I.F."/>
            <person name="Doudna J."/>
            <person name="Cate J.H.D."/>
            <person name="Banfield J.F."/>
        </authorList>
    </citation>
    <scope>NUCLEOTIDE SEQUENCE</scope>
    <source>
        <strain evidence="10">NC_groundwater_1586_Pr3_B-0.1um_66_15</strain>
    </source>
</reference>
<evidence type="ECO:0000313" key="11">
    <source>
        <dbReference type="Proteomes" id="UP000782610"/>
    </source>
</evidence>
<evidence type="ECO:0000313" key="10">
    <source>
        <dbReference type="EMBL" id="MBI4922455.1"/>
    </source>
</evidence>
<comment type="caution">
    <text evidence="10">The sequence shown here is derived from an EMBL/GenBank/DDBJ whole genome shotgun (WGS) entry which is preliminary data.</text>
</comment>
<evidence type="ECO:0000256" key="6">
    <source>
        <dbReference type="ARBA" id="ARBA00022840"/>
    </source>
</evidence>
<dbReference type="AlphaFoldDB" id="A0A933L3S3"/>
<dbReference type="InterPro" id="IPR008995">
    <property type="entry name" value="Mo/tungstate-bd_C_term_dom"/>
</dbReference>
<dbReference type="PROSITE" id="PS00211">
    <property type="entry name" value="ABC_TRANSPORTER_1"/>
    <property type="match status" value="1"/>
</dbReference>
<dbReference type="FunFam" id="3.40.50.300:FF:000042">
    <property type="entry name" value="Maltose/maltodextrin ABC transporter, ATP-binding protein"/>
    <property type="match status" value="1"/>
</dbReference>
<dbReference type="SUPFAM" id="SSF50331">
    <property type="entry name" value="MOP-like"/>
    <property type="match status" value="1"/>
</dbReference>
<proteinExistence type="inferred from homology"/>
<dbReference type="InterPro" id="IPR003439">
    <property type="entry name" value="ABC_transporter-like_ATP-bd"/>
</dbReference>
<dbReference type="PROSITE" id="PS50893">
    <property type="entry name" value="ABC_TRANSPORTER_2"/>
    <property type="match status" value="1"/>
</dbReference>
<dbReference type="Gene3D" id="2.40.50.100">
    <property type="match status" value="1"/>
</dbReference>
<evidence type="ECO:0000256" key="1">
    <source>
        <dbReference type="ARBA" id="ARBA00004417"/>
    </source>
</evidence>
<protein>
    <submittedName>
        <fullName evidence="10">Sn-glycerol-3-phosphate ABC transporter ATP-binding protein UgpC</fullName>
    </submittedName>
</protein>
<dbReference type="InterPro" id="IPR003593">
    <property type="entry name" value="AAA+_ATPase"/>
</dbReference>
<dbReference type="InterPro" id="IPR015855">
    <property type="entry name" value="ABC_transpr_MalK-like"/>
</dbReference>
<dbReference type="InterPro" id="IPR047641">
    <property type="entry name" value="ABC_transpr_MalK/UgpC-like"/>
</dbReference>
<dbReference type="PANTHER" id="PTHR43875:SF15">
    <property type="entry name" value="TREHALOSE IMPORT ATP-BINDING PROTEIN SUGC"/>
    <property type="match status" value="1"/>
</dbReference>
<name>A0A933L3S3_9HYPH</name>
<comment type="similarity">
    <text evidence="2">Belongs to the ABC transporter superfamily.</text>
</comment>
<evidence type="ECO:0000256" key="5">
    <source>
        <dbReference type="ARBA" id="ARBA00022741"/>
    </source>
</evidence>
<dbReference type="GO" id="GO:0055052">
    <property type="term" value="C:ATP-binding cassette (ABC) transporter complex, substrate-binding subunit-containing"/>
    <property type="evidence" value="ECO:0007669"/>
    <property type="project" value="TreeGrafter"/>
</dbReference>
<dbReference type="Proteomes" id="UP000782610">
    <property type="component" value="Unassembled WGS sequence"/>
</dbReference>
<keyword evidence="7" id="KW-1278">Translocase</keyword>
<accession>A0A933L3S3</accession>
<dbReference type="GO" id="GO:0005524">
    <property type="term" value="F:ATP binding"/>
    <property type="evidence" value="ECO:0007669"/>
    <property type="project" value="UniProtKB-KW"/>
</dbReference>
<keyword evidence="5" id="KW-0547">Nucleotide-binding</keyword>
<evidence type="ECO:0000256" key="2">
    <source>
        <dbReference type="ARBA" id="ARBA00005417"/>
    </source>
</evidence>
<evidence type="ECO:0000256" key="7">
    <source>
        <dbReference type="ARBA" id="ARBA00022967"/>
    </source>
</evidence>
<organism evidence="10 11">
    <name type="scientific">Devosia nanyangense</name>
    <dbReference type="NCBI Taxonomy" id="1228055"/>
    <lineage>
        <taxon>Bacteria</taxon>
        <taxon>Pseudomonadati</taxon>
        <taxon>Pseudomonadota</taxon>
        <taxon>Alphaproteobacteria</taxon>
        <taxon>Hyphomicrobiales</taxon>
        <taxon>Devosiaceae</taxon>
        <taxon>Devosia</taxon>
    </lineage>
</organism>
<dbReference type="GO" id="GO:0140359">
    <property type="term" value="F:ABC-type transporter activity"/>
    <property type="evidence" value="ECO:0007669"/>
    <property type="project" value="InterPro"/>
</dbReference>
<dbReference type="InterPro" id="IPR040582">
    <property type="entry name" value="OB_MalK-like"/>
</dbReference>
<dbReference type="Pfam" id="PF17912">
    <property type="entry name" value="OB_MalK"/>
    <property type="match status" value="1"/>
</dbReference>
<dbReference type="GO" id="GO:0016887">
    <property type="term" value="F:ATP hydrolysis activity"/>
    <property type="evidence" value="ECO:0007669"/>
    <property type="project" value="InterPro"/>
</dbReference>
<dbReference type="InterPro" id="IPR027417">
    <property type="entry name" value="P-loop_NTPase"/>
</dbReference>
<comment type="subcellular location">
    <subcellularLocation>
        <location evidence="1">Cell inner membrane</location>
        <topology evidence="1">Peripheral membrane protein</topology>
    </subcellularLocation>
</comment>
<dbReference type="InterPro" id="IPR012340">
    <property type="entry name" value="NA-bd_OB-fold"/>
</dbReference>
<feature type="domain" description="ABC transporter" evidence="9">
    <location>
        <begin position="4"/>
        <end position="235"/>
    </location>
</feature>
<dbReference type="InterPro" id="IPR017871">
    <property type="entry name" value="ABC_transporter-like_CS"/>
</dbReference>
<dbReference type="SMART" id="SM00382">
    <property type="entry name" value="AAA"/>
    <property type="match status" value="1"/>
</dbReference>
<dbReference type="EMBL" id="JACRAF010000031">
    <property type="protein sequence ID" value="MBI4922455.1"/>
    <property type="molecule type" value="Genomic_DNA"/>
</dbReference>